<proteinExistence type="predicted"/>
<dbReference type="GO" id="GO:0005524">
    <property type="term" value="F:ATP binding"/>
    <property type="evidence" value="ECO:0007669"/>
    <property type="project" value="UniProtKB-KW"/>
</dbReference>
<dbReference type="SUPFAM" id="SSF52540">
    <property type="entry name" value="P-loop containing nucleoside triphosphate hydrolases"/>
    <property type="match status" value="1"/>
</dbReference>
<dbReference type="AlphaFoldDB" id="A0AAE3AK48"/>
<dbReference type="RefSeq" id="WP_308448255.1">
    <property type="nucleotide sequence ID" value="NZ_JAJEQC010000001.1"/>
</dbReference>
<dbReference type="InterPro" id="IPR027417">
    <property type="entry name" value="P-loop_NTPase"/>
</dbReference>
<sequence>MDFEKAIRPLGRFTPMLEKVPQAVRDAVFDIRISVDKPVLLCCGDRILFLREDGDTAQYFSQNNVTATREDVEEIFLRLCGYSVYSHMEEIRGGFVSADRALRVGIGGTAVIEKGGIKTVRDVTSLSVRIPREKRGCAEEVLRYGVDLSRGLLLAGAPSSGKTTLLRDIARYIGTAGHRVVVLDERFELSADGFDLGACTDILQGYPKQEGLSHAVRCLSPEYIVCDELGENDFSAIRAASFSGVALIASIHAGSVHELCCRPLCRGILSLGAFETVALLHGRSAPTKVEKLFLAGDLLENNGGDPDCSVRGDRRVIGICAAKNA</sequence>
<keyword evidence="2" id="KW-0067">ATP-binding</keyword>
<evidence type="ECO:0000259" key="3">
    <source>
        <dbReference type="Pfam" id="PF19568"/>
    </source>
</evidence>
<reference evidence="4" key="1">
    <citation type="submission" date="2021-10" db="EMBL/GenBank/DDBJ databases">
        <title>Anaerobic single-cell dispensing facilitates the cultivation of human gut bacteria.</title>
        <authorList>
            <person name="Afrizal A."/>
        </authorList>
    </citation>
    <scope>NUCLEOTIDE SEQUENCE</scope>
    <source>
        <strain evidence="4">CLA-AA-H250</strain>
    </source>
</reference>
<dbReference type="PANTHER" id="PTHR20953:SF3">
    <property type="entry name" value="P-LOOP CONTAINING NUCLEOSIDE TRIPHOSPHATE HYDROLASES SUPERFAMILY PROTEIN"/>
    <property type="match status" value="1"/>
</dbReference>
<evidence type="ECO:0000313" key="5">
    <source>
        <dbReference type="Proteomes" id="UP001199424"/>
    </source>
</evidence>
<dbReference type="EMBL" id="JAJEQC010000001">
    <property type="protein sequence ID" value="MCC2135621.1"/>
    <property type="molecule type" value="Genomic_DNA"/>
</dbReference>
<name>A0AAE3AK48_9FIRM</name>
<dbReference type="Proteomes" id="UP001199424">
    <property type="component" value="Unassembled WGS sequence"/>
</dbReference>
<dbReference type="InterPro" id="IPR045735">
    <property type="entry name" value="Spore_III_AA_AAA+_ATPase"/>
</dbReference>
<organism evidence="4 5">
    <name type="scientific">Hominenteromicrobium mulieris</name>
    <dbReference type="NCBI Taxonomy" id="2885357"/>
    <lineage>
        <taxon>Bacteria</taxon>
        <taxon>Bacillati</taxon>
        <taxon>Bacillota</taxon>
        <taxon>Clostridia</taxon>
        <taxon>Eubacteriales</taxon>
        <taxon>Oscillospiraceae</taxon>
        <taxon>Hominenteromicrobium</taxon>
    </lineage>
</organism>
<dbReference type="PANTHER" id="PTHR20953">
    <property type="entry name" value="KINASE-RELATED"/>
    <property type="match status" value="1"/>
</dbReference>
<feature type="domain" description="Stage III sporulation protein AA AAA+ ATPase" evidence="3">
    <location>
        <begin position="27"/>
        <end position="292"/>
    </location>
</feature>
<dbReference type="Pfam" id="PF19568">
    <property type="entry name" value="Spore_III_AA"/>
    <property type="match status" value="1"/>
</dbReference>
<keyword evidence="1" id="KW-0547">Nucleotide-binding</keyword>
<evidence type="ECO:0000313" key="4">
    <source>
        <dbReference type="EMBL" id="MCC2135621.1"/>
    </source>
</evidence>
<gene>
    <name evidence="4" type="ORF">LKD31_01125</name>
</gene>
<protein>
    <submittedName>
        <fullName evidence="4">Stage III sporulation protein AA</fullName>
    </submittedName>
</protein>
<dbReference type="CDD" id="cd00009">
    <property type="entry name" value="AAA"/>
    <property type="match status" value="1"/>
</dbReference>
<evidence type="ECO:0000256" key="2">
    <source>
        <dbReference type="ARBA" id="ARBA00022840"/>
    </source>
</evidence>
<dbReference type="Gene3D" id="3.40.50.300">
    <property type="entry name" value="P-loop containing nucleotide triphosphate hydrolases"/>
    <property type="match status" value="1"/>
</dbReference>
<comment type="caution">
    <text evidence="4">The sequence shown here is derived from an EMBL/GenBank/DDBJ whole genome shotgun (WGS) entry which is preliminary data.</text>
</comment>
<keyword evidence="5" id="KW-1185">Reference proteome</keyword>
<evidence type="ECO:0000256" key="1">
    <source>
        <dbReference type="ARBA" id="ARBA00022741"/>
    </source>
</evidence>
<accession>A0AAE3AK48</accession>